<sequence>MELRTIIKANLKSKKGNFISILILFFVISLALSTIISVSMNSKERVVTACKNSNIAEITTFILGNNLTDEMIQKVRESEQVDKFILKNAVSVSRFEVNGKKLANFKVLTTYKPSENSYEMYEENGISLSKDNATKPKKGEIYIPIALQKLQNCNIGDIAVIDTPNGEMKFKISKFFEDPFVGSSMMGVKILLVSDEDFDTIYAQKDEDTIISDTIASVYLKDEYKNQQNEAQKEINASAELMDKGFYTFTLQDANRYMTMFIDIINGILWAVAILLYIIVLIIIGHSVSTSIDMDYVTFGILKAEGFTSLQIRVSIMIQYLLSGVVGAAAGILAGTFIIKYVNAIFIPVTGLCMKTSLRMTQILAVIAGAVIIMALYVIYKTKKVISISPMQAIAHGHGPVHFSGRTDISVASAIPLNINGRLILKQVLGDWKKYVTTVVVMALLVAFTISITSLKQISKADNVYDVFGGFSSEIIVKYDDEGFKMLTSIEKDIQEKTEITKTFSVGLVYLALDNNEILCQILDKSGTANATLKGRVPKYNNEIMVTQITSDAIGKKIGDKVNLSYNNEQYEYIIVGTYQDTSDTGKTITILEDGFKHLNPEFKFPDVEYVISDIKSTASIVSGLKEKYAAAEADKTIEIIDSNKQNQERNASILAAMNSITTITYLLAFLFAAIVSFMICQKNFIKEQNDLGVYKSLGFTTGSLRRQFTIKYVLVVAIGGIIGIVINIMTNDIVLSLLLRNMGITKFITQYTMLLIIGPALFIILCTAVFAWIVSAKIKSVSPKNLINE</sequence>
<evidence type="ECO:0000313" key="8">
    <source>
        <dbReference type="EMBL" id="SEW36826.1"/>
    </source>
</evidence>
<name>A0A1I0R7W9_9FIRM</name>
<feature type="transmembrane region" description="Helical" evidence="6">
    <location>
        <begin position="362"/>
        <end position="380"/>
    </location>
</feature>
<comment type="subcellular location">
    <subcellularLocation>
        <location evidence="1">Cell membrane</location>
        <topology evidence="1">Multi-pass membrane protein</topology>
    </subcellularLocation>
</comment>
<evidence type="ECO:0000256" key="1">
    <source>
        <dbReference type="ARBA" id="ARBA00004651"/>
    </source>
</evidence>
<keyword evidence="9" id="KW-1185">Reference proteome</keyword>
<organism evidence="8 9">
    <name type="scientific">[Clostridium] fimetarium</name>
    <dbReference type="NCBI Taxonomy" id="99656"/>
    <lineage>
        <taxon>Bacteria</taxon>
        <taxon>Bacillati</taxon>
        <taxon>Bacillota</taxon>
        <taxon>Clostridia</taxon>
        <taxon>Lachnospirales</taxon>
        <taxon>Lachnospiraceae</taxon>
    </lineage>
</organism>
<evidence type="ECO:0000313" key="9">
    <source>
        <dbReference type="Proteomes" id="UP000199701"/>
    </source>
</evidence>
<evidence type="ECO:0000256" key="2">
    <source>
        <dbReference type="ARBA" id="ARBA00022475"/>
    </source>
</evidence>
<dbReference type="PANTHER" id="PTHR30287:SF2">
    <property type="entry name" value="BLL1001 PROTEIN"/>
    <property type="match status" value="1"/>
</dbReference>
<proteinExistence type="predicted"/>
<evidence type="ECO:0000256" key="6">
    <source>
        <dbReference type="SAM" id="Phobius"/>
    </source>
</evidence>
<protein>
    <submittedName>
        <fullName evidence="8">ABC-type transport system, involved in lipoprotein release, permease component</fullName>
    </submittedName>
</protein>
<dbReference type="Pfam" id="PF02687">
    <property type="entry name" value="FtsX"/>
    <property type="match status" value="2"/>
</dbReference>
<feature type="transmembrane region" description="Helical" evidence="6">
    <location>
        <begin position="21"/>
        <end position="40"/>
    </location>
</feature>
<keyword evidence="2" id="KW-1003">Cell membrane</keyword>
<keyword evidence="8" id="KW-0449">Lipoprotein</keyword>
<evidence type="ECO:0000256" key="4">
    <source>
        <dbReference type="ARBA" id="ARBA00022989"/>
    </source>
</evidence>
<feature type="transmembrane region" description="Helical" evidence="6">
    <location>
        <begin position="752"/>
        <end position="775"/>
    </location>
</feature>
<feature type="transmembrane region" description="Helical" evidence="6">
    <location>
        <begin position="264"/>
        <end position="284"/>
    </location>
</feature>
<dbReference type="RefSeq" id="WP_092455532.1">
    <property type="nucleotide sequence ID" value="NZ_FOJI01000012.1"/>
</dbReference>
<feature type="transmembrane region" description="Helical" evidence="6">
    <location>
        <begin position="713"/>
        <end position="740"/>
    </location>
</feature>
<keyword evidence="4 6" id="KW-1133">Transmembrane helix</keyword>
<gene>
    <name evidence="8" type="ORF">SAMN05421659_112138</name>
</gene>
<dbReference type="Proteomes" id="UP000199701">
    <property type="component" value="Unassembled WGS sequence"/>
</dbReference>
<feature type="domain" description="ABC3 transporter permease C-terminal" evidence="7">
    <location>
        <begin position="271"/>
        <end position="390"/>
    </location>
</feature>
<feature type="transmembrane region" description="Helical" evidence="6">
    <location>
        <begin position="435"/>
        <end position="455"/>
    </location>
</feature>
<feature type="domain" description="ABC3 transporter permease C-terminal" evidence="7">
    <location>
        <begin position="667"/>
        <end position="783"/>
    </location>
</feature>
<dbReference type="PANTHER" id="PTHR30287">
    <property type="entry name" value="MEMBRANE COMPONENT OF PREDICTED ABC SUPERFAMILY METABOLITE UPTAKE TRANSPORTER"/>
    <property type="match status" value="1"/>
</dbReference>
<keyword evidence="3 6" id="KW-0812">Transmembrane</keyword>
<dbReference type="GO" id="GO:0005886">
    <property type="term" value="C:plasma membrane"/>
    <property type="evidence" value="ECO:0007669"/>
    <property type="project" value="UniProtKB-SubCell"/>
</dbReference>
<feature type="transmembrane region" description="Helical" evidence="6">
    <location>
        <begin position="320"/>
        <end position="342"/>
    </location>
</feature>
<feature type="transmembrane region" description="Helical" evidence="6">
    <location>
        <begin position="654"/>
        <end position="680"/>
    </location>
</feature>
<evidence type="ECO:0000256" key="5">
    <source>
        <dbReference type="ARBA" id="ARBA00023136"/>
    </source>
</evidence>
<dbReference type="InterPro" id="IPR038766">
    <property type="entry name" value="Membrane_comp_ABC_pdt"/>
</dbReference>
<evidence type="ECO:0000259" key="7">
    <source>
        <dbReference type="Pfam" id="PF02687"/>
    </source>
</evidence>
<dbReference type="InterPro" id="IPR003838">
    <property type="entry name" value="ABC3_permease_C"/>
</dbReference>
<dbReference type="AlphaFoldDB" id="A0A1I0R7W9"/>
<dbReference type="OrthoDB" id="9761168at2"/>
<dbReference type="EMBL" id="FOJI01000012">
    <property type="protein sequence ID" value="SEW36826.1"/>
    <property type="molecule type" value="Genomic_DNA"/>
</dbReference>
<reference evidence="8 9" key="1">
    <citation type="submission" date="2016-10" db="EMBL/GenBank/DDBJ databases">
        <authorList>
            <person name="de Groot N.N."/>
        </authorList>
    </citation>
    <scope>NUCLEOTIDE SEQUENCE [LARGE SCALE GENOMIC DNA]</scope>
    <source>
        <strain evidence="8 9">DSM 9179</strain>
    </source>
</reference>
<accession>A0A1I0R7W9</accession>
<keyword evidence="5 6" id="KW-0472">Membrane</keyword>
<dbReference type="STRING" id="99656.SAMN05421659_112138"/>
<evidence type="ECO:0000256" key="3">
    <source>
        <dbReference type="ARBA" id="ARBA00022692"/>
    </source>
</evidence>